<evidence type="ECO:0000259" key="3">
    <source>
        <dbReference type="Pfam" id="PF14905"/>
    </source>
</evidence>
<dbReference type="InterPro" id="IPR013784">
    <property type="entry name" value="Carb-bd-like_fold"/>
</dbReference>
<feature type="chain" id="PRO_5006043087" description="Outer membrane protein beta-barrel domain-containing protein" evidence="2">
    <location>
        <begin position="20"/>
        <end position="950"/>
    </location>
</feature>
<protein>
    <recommendedName>
        <fullName evidence="3">Outer membrane protein beta-barrel domain-containing protein</fullName>
    </recommendedName>
</protein>
<dbReference type="Pfam" id="PF13715">
    <property type="entry name" value="CarbopepD_reg_2"/>
    <property type="match status" value="1"/>
</dbReference>
<organism evidence="4 5">
    <name type="scientific">Rufibacter tibetensis</name>
    <dbReference type="NCBI Taxonomy" id="512763"/>
    <lineage>
        <taxon>Bacteria</taxon>
        <taxon>Pseudomonadati</taxon>
        <taxon>Bacteroidota</taxon>
        <taxon>Cytophagia</taxon>
        <taxon>Cytophagales</taxon>
        <taxon>Hymenobacteraceae</taxon>
        <taxon>Rufibacter</taxon>
    </lineage>
</organism>
<dbReference type="InterPro" id="IPR041700">
    <property type="entry name" value="OMP_b-brl_3"/>
</dbReference>
<feature type="region of interest" description="Disordered" evidence="1">
    <location>
        <begin position="918"/>
        <end position="950"/>
    </location>
</feature>
<dbReference type="KEGG" id="rti:DC20_13970"/>
<sequence length="950" mass="106243">MKASLLLLLFIASITFAQAQGYSVAGAVHSAQNKETLPGATVQLIRLPDSVRTATATDKDGNFGFQGVKPGQYSLQVNYLGFKTYARTLQVQNAAVTLGQLLLEESTNTLKEVQIVGQIPPGSQKGDTTVFNAAAFKVAADASAEDLVTKLPGVTVVDGKIQAQGEEVRQVLVDGKRFFGEDANTALRNLPAEVIENIEVFDKKSDQAEFSGFDDGNRAKTLNIVTKKNRRQGQFGKVSVGVGPDKKYMAGISLNIFKGDRRFTINGLTNNINMQDFSVGEAPGGGMRGRRGMGGGGAGGGNGISTTSNFGLNYSDFWGKKIEVSGNYNYSNTRNENNRRVFRDYFNSQFYDQQNSDNSFNTNRNENHQFNYRLDYKINDRNRLLITPRFSIQRSNSYSNTIGSSVYDADSTNESYDATILTSTDNLTDADNYSYNLSNDINYSHRFSKPGRTFSVNLNTGYNINNGDTYRITNVEDYDRPDRSIYLNQQIKADRNGLNWRGNVAFGERVGEKARVQAEYNISNRVEDSERLAYDFDEADYTQFNARLSNSFESEYLTQQAKTSYQYNSDKLRVQVEGQYQIANLQNEQEFPAVYQVNRTFHNLLPTAQFEYKFTKTKNLQIDYRTNTNAPSVTQLQEVVDNTNPLRFRTGNAGLVQAYQNSVNVRYRSFNTETNRNFSFFITAARADDFITNSTLEVGLEDEPLLEGFVISRGAQLIRPVNLDGNWNARTFISYGQPLRFIKSNVNLFGSVGYNKTPGLFNNAMFFSTSTNYGLGGSISSNISQNVDFNLSTNSSYNVITNTLRAEQNNNFFNQSTQLRANLRFWKGFVYRTEFSHQLNAGLSSGFNTNYTLLNMSLSKKVFKSQKGEVSLSVNDLLRQNISVQRTVSDAFVQDVQSTVLQRFFMLTFSYNIRTFSGPMPGERGPGQKGPGERGNMRQGGQGGAGRRNQ</sequence>
<keyword evidence="5" id="KW-1185">Reference proteome</keyword>
<dbReference type="GO" id="GO:0030246">
    <property type="term" value="F:carbohydrate binding"/>
    <property type="evidence" value="ECO:0007669"/>
    <property type="project" value="InterPro"/>
</dbReference>
<reference evidence="4 5" key="1">
    <citation type="submission" date="2015-08" db="EMBL/GenBank/DDBJ databases">
        <title>Complete genome sequence of Rufibacter tibetensis strain 1351t, a radiation-resistant bacterium from tibet plateau.</title>
        <authorList>
            <person name="Dai J."/>
        </authorList>
    </citation>
    <scope>NUCLEOTIDE SEQUENCE [LARGE SCALE GENOMIC DNA]</scope>
    <source>
        <strain evidence="4 5">1351</strain>
    </source>
</reference>
<dbReference type="SUPFAM" id="SSF56935">
    <property type="entry name" value="Porins"/>
    <property type="match status" value="1"/>
</dbReference>
<accession>A0A0P0CZB3</accession>
<dbReference type="RefSeq" id="WP_062544399.1">
    <property type="nucleotide sequence ID" value="NZ_CP012643.1"/>
</dbReference>
<dbReference type="Pfam" id="PF14905">
    <property type="entry name" value="OMP_b-brl_3"/>
    <property type="match status" value="1"/>
</dbReference>
<dbReference type="EMBL" id="CP012643">
    <property type="protein sequence ID" value="ALI99874.1"/>
    <property type="molecule type" value="Genomic_DNA"/>
</dbReference>
<dbReference type="PATRIC" id="fig|512763.3.peg.3066"/>
<evidence type="ECO:0000256" key="2">
    <source>
        <dbReference type="SAM" id="SignalP"/>
    </source>
</evidence>
<feature type="signal peptide" evidence="2">
    <location>
        <begin position="1"/>
        <end position="19"/>
    </location>
</feature>
<feature type="domain" description="Outer membrane protein beta-barrel" evidence="3">
    <location>
        <begin position="445"/>
        <end position="911"/>
    </location>
</feature>
<gene>
    <name evidence="4" type="ORF">DC20_13970</name>
</gene>
<evidence type="ECO:0000313" key="5">
    <source>
        <dbReference type="Proteomes" id="UP000061382"/>
    </source>
</evidence>
<dbReference type="Gene3D" id="2.60.40.1120">
    <property type="entry name" value="Carboxypeptidase-like, regulatory domain"/>
    <property type="match status" value="1"/>
</dbReference>
<dbReference type="STRING" id="512763.DC20_13970"/>
<dbReference type="SUPFAM" id="SSF49452">
    <property type="entry name" value="Starch-binding domain-like"/>
    <property type="match status" value="1"/>
</dbReference>
<evidence type="ECO:0000313" key="4">
    <source>
        <dbReference type="EMBL" id="ALI99874.1"/>
    </source>
</evidence>
<keyword evidence="2" id="KW-0732">Signal</keyword>
<dbReference type="Proteomes" id="UP000061382">
    <property type="component" value="Chromosome"/>
</dbReference>
<proteinExistence type="predicted"/>
<evidence type="ECO:0000256" key="1">
    <source>
        <dbReference type="SAM" id="MobiDB-lite"/>
    </source>
</evidence>
<feature type="compositionally biased region" description="Gly residues" evidence="1">
    <location>
        <begin position="938"/>
        <end position="950"/>
    </location>
</feature>
<dbReference type="OrthoDB" id="1682379at2"/>
<name>A0A0P0CZB3_9BACT</name>
<dbReference type="AlphaFoldDB" id="A0A0P0CZB3"/>